<feature type="signal peptide" evidence="1">
    <location>
        <begin position="1"/>
        <end position="19"/>
    </location>
</feature>
<dbReference type="InterPro" id="IPR025665">
    <property type="entry name" value="Beta-barrel_OMP_2"/>
</dbReference>
<reference evidence="3 5" key="1">
    <citation type="journal article" date="2016" name="DNA Res.">
        <title>The complete genome sequencing of Prevotella intermedia strain OMA14 and a subsequent fine-scale, intra-species genomic comparison reveal an unusual amplification of conjugative and mobile transposons and identify a novel Prevotella-lineage-specific repeat.</title>
        <authorList>
            <person name="Naito M."/>
            <person name="Ogura Y."/>
            <person name="Itoh T."/>
            <person name="Shoji M."/>
            <person name="Okamoto M."/>
            <person name="Hayashi T."/>
            <person name="Nakayama K."/>
        </authorList>
    </citation>
    <scope>NUCLEOTIDE SEQUENCE [LARGE SCALE GENOMIC DNA]</scope>
    <source>
        <strain evidence="3 5">OMA14</strain>
    </source>
</reference>
<feature type="domain" description="Outer membrane protein beta-barrel" evidence="2">
    <location>
        <begin position="18"/>
        <end position="213"/>
    </location>
</feature>
<evidence type="ECO:0000313" key="6">
    <source>
        <dbReference type="Proteomes" id="UP000283868"/>
    </source>
</evidence>
<dbReference type="STRING" id="28131.BWX40_03685"/>
<proteinExistence type="predicted"/>
<evidence type="ECO:0000313" key="5">
    <source>
        <dbReference type="Proteomes" id="UP000217431"/>
    </source>
</evidence>
<dbReference type="RefSeq" id="WP_096405435.1">
    <property type="nucleotide sequence ID" value="NZ_AP014597.1"/>
</dbReference>
<evidence type="ECO:0000256" key="1">
    <source>
        <dbReference type="SAM" id="SignalP"/>
    </source>
</evidence>
<name>A0A0S3UJ64_PREIN</name>
<gene>
    <name evidence="3" type="primary">porT</name>
    <name evidence="4" type="ORF">D2S45_02095</name>
    <name evidence="3" type="ORF">PIOMA14_I_1048</name>
</gene>
<protein>
    <submittedName>
        <fullName evidence="4">PorT family protein</fullName>
    </submittedName>
    <submittedName>
        <fullName evidence="3">Probable por secretion system protein porT/sprT</fullName>
    </submittedName>
</protein>
<feature type="chain" id="PRO_5044546860" evidence="1">
    <location>
        <begin position="20"/>
        <end position="248"/>
    </location>
</feature>
<reference evidence="4 6" key="2">
    <citation type="submission" date="2018-08" db="EMBL/GenBank/DDBJ databases">
        <title>Comparative analysis of Prevotella intermedia strains.</title>
        <authorList>
            <person name="Moon J.-H."/>
            <person name="Lee J.-H."/>
        </authorList>
    </citation>
    <scope>NUCLEOTIDE SEQUENCE [LARGE SCALE GENOMIC DNA]</scope>
    <source>
        <strain evidence="4 6">ATCC 15033</strain>
    </source>
</reference>
<dbReference type="Proteomes" id="UP000217431">
    <property type="component" value="Chromosome I"/>
</dbReference>
<dbReference type="Pfam" id="PF13568">
    <property type="entry name" value="OMP_b-brl_2"/>
    <property type="match status" value="1"/>
</dbReference>
<evidence type="ECO:0000313" key="4">
    <source>
        <dbReference type="EMBL" id="RRF88135.1"/>
    </source>
</evidence>
<dbReference type="Proteomes" id="UP000283868">
    <property type="component" value="Unassembled WGS sequence"/>
</dbReference>
<dbReference type="EMBL" id="AP014597">
    <property type="protein sequence ID" value="BAU17556.1"/>
    <property type="molecule type" value="Genomic_DNA"/>
</dbReference>
<evidence type="ECO:0000259" key="2">
    <source>
        <dbReference type="Pfam" id="PF13568"/>
    </source>
</evidence>
<keyword evidence="6" id="KW-1185">Reference proteome</keyword>
<accession>A0A0S3UJ64</accession>
<dbReference type="EMBL" id="QXEN01000002">
    <property type="protein sequence ID" value="RRF88135.1"/>
    <property type="molecule type" value="Genomic_DNA"/>
</dbReference>
<keyword evidence="1" id="KW-0732">Signal</keyword>
<organism evidence="3 5">
    <name type="scientific">Prevotella intermedia</name>
    <dbReference type="NCBI Taxonomy" id="28131"/>
    <lineage>
        <taxon>Bacteria</taxon>
        <taxon>Pseudomonadati</taxon>
        <taxon>Bacteroidota</taxon>
        <taxon>Bacteroidia</taxon>
        <taxon>Bacteroidales</taxon>
        <taxon>Prevotellaceae</taxon>
        <taxon>Prevotella</taxon>
    </lineage>
</organism>
<dbReference type="AlphaFoldDB" id="A0A0S3UJ64"/>
<sequence>MKRLLYIILLLATSMVGFAQERTVQNRPYTDLRPFHFGVMVGTHLQDLEIVNTGPQMVDLGDGNGPVQKVISVDQDRWDAGFTVGVLGELRLNTTFQLRIAPTMYFGTRHLTFRNLTDLNAKGQPIEKTQDLKSVYISCAFNLIAAAPRFNNHRPYLMLGINPMANLSGKNDDYLKLKGGDAYLEVGLGCDFYLPFFKLRPELKFMYGMSNSLDANHVKELRDKNTQMYANFAKEARSKMIALTFYFE</sequence>
<evidence type="ECO:0000313" key="3">
    <source>
        <dbReference type="EMBL" id="BAU17556.1"/>
    </source>
</evidence>